<dbReference type="Pfam" id="PF13527">
    <property type="entry name" value="Acetyltransf_9"/>
    <property type="match status" value="1"/>
</dbReference>
<dbReference type="InterPro" id="IPR000182">
    <property type="entry name" value="GNAT_dom"/>
</dbReference>
<dbReference type="InterPro" id="IPR041380">
    <property type="entry name" value="Acetyltransf_17"/>
</dbReference>
<accession>A0A381X956</accession>
<protein>
    <recommendedName>
        <fullName evidence="1">N-acetyltransferase domain-containing protein</fullName>
    </recommendedName>
</protein>
<dbReference type="GO" id="GO:0034069">
    <property type="term" value="F:aminoglycoside N-acetyltransferase activity"/>
    <property type="evidence" value="ECO:0007669"/>
    <property type="project" value="TreeGrafter"/>
</dbReference>
<dbReference type="InterPro" id="IPR025559">
    <property type="entry name" value="Eis_dom"/>
</dbReference>
<sequence length="387" mass="43650">MTYPELTYGPITKEEAESLWETIYQSLHRHAQPGWNEHVGYEQFRAVRLKNKILGGMGIIDLGQWFGGNIVRTGAVTSVGVAPEGRGIGAASVLLRNSLAEMYERAIPISTLFPSSTRVYRSFGYERSGTKFTYETTVKEMKAPLNELEVIESNPSEREETYLLYNERAELSNGNLDRGSVLWDLILETPGRKIFHYVVMDGGKAVGYVNFQQARSADHIRVRDMVALNSKCAERLLRFFYDHRTVIDTISWNGPPNDPMRLLMEEQEVKIAYNRDWMLRIIDIKKAIESRGYPKDIQSTLTLNYEDPILPQNSGTWTIEISEGKGMVSKSNLPGLTLGPRGLAPLYTSHLTAFDIKNMGLIEGSSDELARASLIFSGPKPWIGDQF</sequence>
<dbReference type="GO" id="GO:0030649">
    <property type="term" value="P:aminoglycoside antibiotic catabolic process"/>
    <property type="evidence" value="ECO:0007669"/>
    <property type="project" value="TreeGrafter"/>
</dbReference>
<proteinExistence type="predicted"/>
<name>A0A381X956_9ZZZZ</name>
<dbReference type="Pfam" id="PF13530">
    <property type="entry name" value="SCP2_2"/>
    <property type="match status" value="1"/>
</dbReference>
<dbReference type="Pfam" id="PF17668">
    <property type="entry name" value="Acetyltransf_17"/>
    <property type="match status" value="1"/>
</dbReference>
<dbReference type="Gene3D" id="3.30.1050.10">
    <property type="entry name" value="SCP2 sterol-binding domain"/>
    <property type="match status" value="1"/>
</dbReference>
<dbReference type="PANTHER" id="PTHR37817">
    <property type="entry name" value="N-ACETYLTRANSFERASE EIS"/>
    <property type="match status" value="1"/>
</dbReference>
<reference evidence="2" key="1">
    <citation type="submission" date="2018-05" db="EMBL/GenBank/DDBJ databases">
        <authorList>
            <person name="Lanie J.A."/>
            <person name="Ng W.-L."/>
            <person name="Kazmierczak K.M."/>
            <person name="Andrzejewski T.M."/>
            <person name="Davidsen T.M."/>
            <person name="Wayne K.J."/>
            <person name="Tettelin H."/>
            <person name="Glass J.I."/>
            <person name="Rusch D."/>
            <person name="Podicherti R."/>
            <person name="Tsui H.-C.T."/>
            <person name="Winkler M.E."/>
        </authorList>
    </citation>
    <scope>NUCLEOTIDE SEQUENCE</scope>
</reference>
<dbReference type="EMBL" id="UINC01014356">
    <property type="protein sequence ID" value="SVA61286.1"/>
    <property type="molecule type" value="Genomic_DNA"/>
</dbReference>
<dbReference type="SUPFAM" id="SSF55729">
    <property type="entry name" value="Acyl-CoA N-acyltransferases (Nat)"/>
    <property type="match status" value="1"/>
</dbReference>
<evidence type="ECO:0000259" key="1">
    <source>
        <dbReference type="PROSITE" id="PS51186"/>
    </source>
</evidence>
<dbReference type="SUPFAM" id="SSF55718">
    <property type="entry name" value="SCP-like"/>
    <property type="match status" value="1"/>
</dbReference>
<evidence type="ECO:0000313" key="2">
    <source>
        <dbReference type="EMBL" id="SVA61286.1"/>
    </source>
</evidence>
<gene>
    <name evidence="2" type="ORF">METZ01_LOCUS114140</name>
</gene>
<feature type="domain" description="N-acetyltransferase" evidence="1">
    <location>
        <begin position="6"/>
        <end position="146"/>
    </location>
</feature>
<dbReference type="AlphaFoldDB" id="A0A381X956"/>
<dbReference type="InterPro" id="IPR016181">
    <property type="entry name" value="Acyl_CoA_acyltransferase"/>
</dbReference>
<dbReference type="InterPro" id="IPR036527">
    <property type="entry name" value="SCP2_sterol-bd_dom_sf"/>
</dbReference>
<dbReference type="PROSITE" id="PS51186">
    <property type="entry name" value="GNAT"/>
    <property type="match status" value="1"/>
</dbReference>
<dbReference type="PANTHER" id="PTHR37817:SF1">
    <property type="entry name" value="N-ACETYLTRANSFERASE EIS"/>
    <property type="match status" value="1"/>
</dbReference>
<dbReference type="InterPro" id="IPR051554">
    <property type="entry name" value="Acetyltransferase_Eis"/>
</dbReference>
<dbReference type="Gene3D" id="3.40.630.30">
    <property type="match status" value="2"/>
</dbReference>
<organism evidence="2">
    <name type="scientific">marine metagenome</name>
    <dbReference type="NCBI Taxonomy" id="408172"/>
    <lineage>
        <taxon>unclassified sequences</taxon>
        <taxon>metagenomes</taxon>
        <taxon>ecological metagenomes</taxon>
    </lineage>
</organism>